<protein>
    <submittedName>
        <fullName evidence="4">Beta-propeller domain-containing protein</fullName>
    </submittedName>
</protein>
<keyword evidence="1" id="KW-0732">Signal</keyword>
<proteinExistence type="predicted"/>
<organism evidence="4 5">
    <name type="scientific">Pseudalkalibacillus berkeleyi</name>
    <dbReference type="NCBI Taxonomy" id="1069813"/>
    <lineage>
        <taxon>Bacteria</taxon>
        <taxon>Bacillati</taxon>
        <taxon>Bacillota</taxon>
        <taxon>Bacilli</taxon>
        <taxon>Bacillales</taxon>
        <taxon>Fictibacillaceae</taxon>
        <taxon>Pseudalkalibacillus</taxon>
    </lineage>
</organism>
<reference evidence="4 5" key="1">
    <citation type="submission" date="2022-01" db="EMBL/GenBank/DDBJ databases">
        <title>Alkalihalobacillus sp. EGI L200015, a novel bacterium isolated from a salt lake sediment.</title>
        <authorList>
            <person name="Gao L."/>
            <person name="Fang B.-Z."/>
            <person name="Li W.-J."/>
        </authorList>
    </citation>
    <scope>NUCLEOTIDE SEQUENCE [LARGE SCALE GENOMIC DNA]</scope>
    <source>
        <strain evidence="4 5">KCTC 12718</strain>
    </source>
</reference>
<feature type="compositionally biased region" description="Polar residues" evidence="2">
    <location>
        <begin position="163"/>
        <end position="183"/>
    </location>
</feature>
<dbReference type="RefSeq" id="WP_236332963.1">
    <property type="nucleotide sequence ID" value="NZ_JAKIJS010000001.1"/>
</dbReference>
<accession>A0ABS9GZZ8</accession>
<dbReference type="Proteomes" id="UP001649381">
    <property type="component" value="Unassembled WGS sequence"/>
</dbReference>
<dbReference type="InterPro" id="IPR011048">
    <property type="entry name" value="Haem_d1_sf"/>
</dbReference>
<gene>
    <name evidence="4" type="ORF">L2716_06635</name>
</gene>
<comment type="caution">
    <text evidence="4">The sequence shown here is derived from an EMBL/GenBank/DDBJ whole genome shotgun (WGS) entry which is preliminary data.</text>
</comment>
<feature type="region of interest" description="Disordered" evidence="2">
    <location>
        <begin position="161"/>
        <end position="183"/>
    </location>
</feature>
<dbReference type="Pfam" id="PF09826">
    <property type="entry name" value="Beta_propel"/>
    <property type="match status" value="1"/>
</dbReference>
<feature type="domain" description="SbsA Ig-like" evidence="3">
    <location>
        <begin position="37"/>
        <end position="122"/>
    </location>
</feature>
<sequence>MKKWWMLCGLILMIAVFSIGSLKHQFQVVNNWAKAEEVVLQNKSWEVHFSKPVNENHLSDHIYVTNAEGEKQHVTVTINEDKRSILVHPPKEGYSLNTEYYTLHISNSLQAADGQILAQNRRHKFVVQETLPVIGTEENLTQYFERAMSQQKNITKATKVDLQDSSQPAMESASKSQDSIGSFSKTNTQVKGVDEADIVKNDGQYIYQIHNKNIVITKAVPADRMNVVSKISLRENGFTPTQLFLSADKLVVIGYAIQPSLHNHSSKQREMDTLIRPNHHFVHVKVINVHDRTTPIIEREMEIEGSYISARRINQKIYLISQYHPQHFPMLKIKVPNQELRPHIKDSAVTNEKNVIDYSDIQYFPGSNETNFLTVTVIDIHDKNEPAKNSTLLGGGNQIYMTNSNLYIAVHSYPKVTETRTREIAGPSTLIYKFSINDDTIKFIGSTEVEGSIINQFSMDEHDGNFRIATTTRFSRNGRGPSANHLFIFNDSLKLIGSVKGLAEGERIYSARFMGDRIYIVTFKEIDPLFVIDASNPRNPVVKGELKIPGFSNYLHPYDENHLIGFGQHTELIDNKHGEPFVQTNGIKISMFDVTDMENPKEKFTEIIEGRGTFSPLNYDHKALLFNKNKNLFAFPVQIYQSNNYGTNEFEFQGALVYNLSLERGFHLKRKISHSTKDQDYRSYTDDEIRRLVYINDTLYTVSNHKITAHEMGSYQKISEIKIH</sequence>
<evidence type="ECO:0000259" key="3">
    <source>
        <dbReference type="Pfam" id="PF13205"/>
    </source>
</evidence>
<evidence type="ECO:0000313" key="5">
    <source>
        <dbReference type="Proteomes" id="UP001649381"/>
    </source>
</evidence>
<name>A0ABS9GZZ8_9BACL</name>
<evidence type="ECO:0000256" key="2">
    <source>
        <dbReference type="SAM" id="MobiDB-lite"/>
    </source>
</evidence>
<dbReference type="EMBL" id="JAKIJS010000001">
    <property type="protein sequence ID" value="MCF6137401.1"/>
    <property type="molecule type" value="Genomic_DNA"/>
</dbReference>
<evidence type="ECO:0000313" key="4">
    <source>
        <dbReference type="EMBL" id="MCF6137401.1"/>
    </source>
</evidence>
<dbReference type="InterPro" id="IPR019198">
    <property type="entry name" value="Beta_propeller_containing"/>
</dbReference>
<dbReference type="InterPro" id="IPR014755">
    <property type="entry name" value="Cu-Rt/internalin_Ig-like"/>
</dbReference>
<dbReference type="InterPro" id="IPR032812">
    <property type="entry name" value="SbsA_Ig"/>
</dbReference>
<dbReference type="Gene3D" id="2.60.40.1220">
    <property type="match status" value="1"/>
</dbReference>
<evidence type="ECO:0000256" key="1">
    <source>
        <dbReference type="ARBA" id="ARBA00022729"/>
    </source>
</evidence>
<dbReference type="Pfam" id="PF13205">
    <property type="entry name" value="Big_5"/>
    <property type="match status" value="1"/>
</dbReference>
<dbReference type="SUPFAM" id="SSF51004">
    <property type="entry name" value="C-terminal (heme d1) domain of cytochrome cd1-nitrite reductase"/>
    <property type="match status" value="1"/>
</dbReference>
<keyword evidence="5" id="KW-1185">Reference proteome</keyword>